<comment type="caution">
    <text evidence="3">The sequence shown here is derived from an EMBL/GenBank/DDBJ whole genome shotgun (WGS) entry which is preliminary data.</text>
</comment>
<evidence type="ECO:0000256" key="1">
    <source>
        <dbReference type="SAM" id="MobiDB-lite"/>
    </source>
</evidence>
<feature type="compositionally biased region" description="Pro residues" evidence="1">
    <location>
        <begin position="54"/>
        <end position="66"/>
    </location>
</feature>
<dbReference type="Pfam" id="PF13672">
    <property type="entry name" value="PP2C_2"/>
    <property type="match status" value="1"/>
</dbReference>
<accession>A0ABV9ADE0</accession>
<dbReference type="RefSeq" id="WP_386450304.1">
    <property type="nucleotide sequence ID" value="NZ_JBHSFH010000010.1"/>
</dbReference>
<feature type="compositionally biased region" description="Basic and acidic residues" evidence="1">
    <location>
        <begin position="31"/>
        <end position="44"/>
    </location>
</feature>
<organism evidence="3 4">
    <name type="scientific">Streptomyces ovatisporus</name>
    <dbReference type="NCBI Taxonomy" id="1128682"/>
    <lineage>
        <taxon>Bacteria</taxon>
        <taxon>Bacillati</taxon>
        <taxon>Actinomycetota</taxon>
        <taxon>Actinomycetes</taxon>
        <taxon>Kitasatosporales</taxon>
        <taxon>Streptomycetaceae</taxon>
        <taxon>Streptomyces</taxon>
    </lineage>
</organism>
<feature type="compositionally biased region" description="Basic and acidic residues" evidence="1">
    <location>
        <begin position="67"/>
        <end position="76"/>
    </location>
</feature>
<evidence type="ECO:0000313" key="4">
    <source>
        <dbReference type="Proteomes" id="UP001595997"/>
    </source>
</evidence>
<name>A0ABV9ADE0_9ACTN</name>
<dbReference type="EMBL" id="JBHSFH010000010">
    <property type="protein sequence ID" value="MFC4496363.1"/>
    <property type="molecule type" value="Genomic_DNA"/>
</dbReference>
<gene>
    <name evidence="3" type="ORF">ACFPA8_19745</name>
</gene>
<proteinExistence type="predicted"/>
<sequence length="487" mass="51173">MTQQGRPRGPHSGQQDDWWSQLYDPGSPDTGRSRAGDTLDDRYASVRRTMGPATAPPPQPVPPEAPRVPEPERRGESGAAEPPDPGPANGGETGARTERQTGPVTERQPREPEQTVESDGAPKPDGAVESDGAVEPDGAAVADAGPASAEDVPLRPAHVGERPPTYEAEPATFPSADPAALSELVPDTVLDGAHYGGLTLRATSLRGDSARHRGALRRDALLTARFGSGESALLLVAVAGGGRAATGGHRAAREVCHSIGAVVGRSHARLAEDIRADRRSALKPGLQRLTERCYGKLRAQAAALGVQPEEYTADLRCLLLSADPRCRTRVFFGSGDAGLFRLRSGAWRDLEAGPDGHARHPGEPFADDAGEGPATTSAGLLDPSELADLAALSVPSSRRVPVPPPAPRQDPDSFRFCATAAQRGDVLLLCSPGLAAPLRGEPAFARRLARSWTEKPEPPGLAAFLADVQLRVRGYADDRTAVAVWEG</sequence>
<feature type="region of interest" description="Disordered" evidence="1">
    <location>
        <begin position="1"/>
        <end position="173"/>
    </location>
</feature>
<feature type="compositionally biased region" description="Low complexity" evidence="1">
    <location>
        <begin position="131"/>
        <end position="151"/>
    </location>
</feature>
<feature type="compositionally biased region" description="Basic and acidic residues" evidence="1">
    <location>
        <begin position="352"/>
        <end position="362"/>
    </location>
</feature>
<reference evidence="4" key="1">
    <citation type="journal article" date="2019" name="Int. J. Syst. Evol. Microbiol.">
        <title>The Global Catalogue of Microorganisms (GCM) 10K type strain sequencing project: providing services to taxonomists for standard genome sequencing and annotation.</title>
        <authorList>
            <consortium name="The Broad Institute Genomics Platform"/>
            <consortium name="The Broad Institute Genome Sequencing Center for Infectious Disease"/>
            <person name="Wu L."/>
            <person name="Ma J."/>
        </authorList>
    </citation>
    <scope>NUCLEOTIDE SEQUENCE [LARGE SCALE GENOMIC DNA]</scope>
    <source>
        <strain evidence="4">CGMCC 4.7357</strain>
    </source>
</reference>
<evidence type="ECO:0000313" key="3">
    <source>
        <dbReference type="EMBL" id="MFC4496363.1"/>
    </source>
</evidence>
<feature type="region of interest" description="Disordered" evidence="1">
    <location>
        <begin position="352"/>
        <end position="380"/>
    </location>
</feature>
<feature type="domain" description="PPM-type phosphatase" evidence="2">
    <location>
        <begin position="206"/>
        <end position="453"/>
    </location>
</feature>
<dbReference type="Proteomes" id="UP001595997">
    <property type="component" value="Unassembled WGS sequence"/>
</dbReference>
<keyword evidence="4" id="KW-1185">Reference proteome</keyword>
<evidence type="ECO:0000259" key="2">
    <source>
        <dbReference type="Pfam" id="PF13672"/>
    </source>
</evidence>
<protein>
    <submittedName>
        <fullName evidence="3">Protein phosphatase 2C domain-containing protein</fullName>
    </submittedName>
</protein>
<dbReference type="InterPro" id="IPR001932">
    <property type="entry name" value="PPM-type_phosphatase-like_dom"/>
</dbReference>